<evidence type="ECO:0000256" key="3">
    <source>
        <dbReference type="ARBA" id="ARBA00022692"/>
    </source>
</evidence>
<dbReference type="OrthoDB" id="1881997at2759"/>
<accession>A0A3S4PW37</accession>
<feature type="transmembrane region" description="Helical" evidence="6">
    <location>
        <begin position="240"/>
        <end position="261"/>
    </location>
</feature>
<dbReference type="Proteomes" id="UP000283530">
    <property type="component" value="Unassembled WGS sequence"/>
</dbReference>
<protein>
    <submittedName>
        <fullName evidence="7">Tetraspanin-3-like protein</fullName>
    </submittedName>
</protein>
<sequence length="287" mass="32242">MWRSSNGLIGFINFMTFLLSIPILGGGIWLSTKANQTDCLRFLQWPLIIIGASIMVVSLMGFAGSCYRISWLLWLYLFAMFFIIAALLGFIIFAFVVTSKGEGRPLVNQANYRDYYLSDYSGWLKDRVSDPGYWAKISSCLRDAKACSKMGVYVGGAPETPNMFYHRYLSPIQSGCCKPPTECGYTYVNETDWSPGTASTTTDSDCSRWSNDQTQLCYSCDSCKAGVLASIKKSWRKVSVINIIVLIILVIFYVIGCAAFRNTKRIDNNEPFGESRMTKSQPARIHF</sequence>
<evidence type="ECO:0000256" key="6">
    <source>
        <dbReference type="SAM" id="Phobius"/>
    </source>
</evidence>
<evidence type="ECO:0000256" key="1">
    <source>
        <dbReference type="ARBA" id="ARBA00004141"/>
    </source>
</evidence>
<feature type="transmembrane region" description="Helical" evidence="6">
    <location>
        <begin position="42"/>
        <end position="65"/>
    </location>
</feature>
<keyword evidence="8" id="KW-1185">Reference proteome</keyword>
<organism evidence="7 8">
    <name type="scientific">Cinnamomum micranthum f. kanehirae</name>
    <dbReference type="NCBI Taxonomy" id="337451"/>
    <lineage>
        <taxon>Eukaryota</taxon>
        <taxon>Viridiplantae</taxon>
        <taxon>Streptophyta</taxon>
        <taxon>Embryophyta</taxon>
        <taxon>Tracheophyta</taxon>
        <taxon>Spermatophyta</taxon>
        <taxon>Magnoliopsida</taxon>
        <taxon>Magnoliidae</taxon>
        <taxon>Laurales</taxon>
        <taxon>Lauraceae</taxon>
        <taxon>Cinnamomum</taxon>
    </lineage>
</organism>
<comment type="caution">
    <text evidence="7">The sequence shown here is derived from an EMBL/GenBank/DDBJ whole genome shotgun (WGS) entry which is preliminary data.</text>
</comment>
<gene>
    <name evidence="7" type="ORF">CKAN_02490900</name>
</gene>
<comment type="similarity">
    <text evidence="2">Belongs to the tetraspanin (TM4SF) family.</text>
</comment>
<dbReference type="EMBL" id="QPKB01000011">
    <property type="protein sequence ID" value="RWR95558.1"/>
    <property type="molecule type" value="Genomic_DNA"/>
</dbReference>
<dbReference type="GO" id="GO:0016020">
    <property type="term" value="C:membrane"/>
    <property type="evidence" value="ECO:0007669"/>
    <property type="project" value="UniProtKB-SubCell"/>
</dbReference>
<evidence type="ECO:0000256" key="4">
    <source>
        <dbReference type="ARBA" id="ARBA00022989"/>
    </source>
</evidence>
<dbReference type="InterPro" id="IPR018499">
    <property type="entry name" value="Tetraspanin/Peripherin"/>
</dbReference>
<dbReference type="PRINTS" id="PR00259">
    <property type="entry name" value="TMFOUR"/>
</dbReference>
<feature type="transmembrane region" description="Helical" evidence="6">
    <location>
        <begin position="71"/>
        <end position="97"/>
    </location>
</feature>
<dbReference type="InterPro" id="IPR044991">
    <property type="entry name" value="TET_plant"/>
</dbReference>
<keyword evidence="4 6" id="KW-1133">Transmembrane helix</keyword>
<keyword evidence="3 6" id="KW-0812">Transmembrane</keyword>
<evidence type="ECO:0000256" key="5">
    <source>
        <dbReference type="ARBA" id="ARBA00023136"/>
    </source>
</evidence>
<proteinExistence type="inferred from homology"/>
<dbReference type="AlphaFoldDB" id="A0A3S4PW37"/>
<feature type="transmembrane region" description="Helical" evidence="6">
    <location>
        <begin position="6"/>
        <end position="30"/>
    </location>
</feature>
<dbReference type="Pfam" id="PF00335">
    <property type="entry name" value="Tetraspanin"/>
    <property type="match status" value="1"/>
</dbReference>
<reference evidence="7 8" key="1">
    <citation type="journal article" date="2019" name="Nat. Plants">
        <title>Stout camphor tree genome fills gaps in understanding of flowering plant genome evolution.</title>
        <authorList>
            <person name="Chaw S.M."/>
            <person name="Liu Y.C."/>
            <person name="Wu Y.W."/>
            <person name="Wang H.Y."/>
            <person name="Lin C.I."/>
            <person name="Wu C.S."/>
            <person name="Ke H.M."/>
            <person name="Chang L.Y."/>
            <person name="Hsu C.Y."/>
            <person name="Yang H.T."/>
            <person name="Sudianto E."/>
            <person name="Hsu M.H."/>
            <person name="Wu K.P."/>
            <person name="Wang L.N."/>
            <person name="Leebens-Mack J.H."/>
            <person name="Tsai I.J."/>
        </authorList>
    </citation>
    <scope>NUCLEOTIDE SEQUENCE [LARGE SCALE GENOMIC DNA]</scope>
    <source>
        <strain evidence="8">cv. Chaw 1501</strain>
        <tissue evidence="7">Young leaves</tissue>
    </source>
</reference>
<dbReference type="GO" id="GO:0009734">
    <property type="term" value="P:auxin-activated signaling pathway"/>
    <property type="evidence" value="ECO:0007669"/>
    <property type="project" value="InterPro"/>
</dbReference>
<evidence type="ECO:0000256" key="2">
    <source>
        <dbReference type="ARBA" id="ARBA00006840"/>
    </source>
</evidence>
<evidence type="ECO:0000313" key="8">
    <source>
        <dbReference type="Proteomes" id="UP000283530"/>
    </source>
</evidence>
<evidence type="ECO:0000313" key="7">
    <source>
        <dbReference type="EMBL" id="RWR95558.1"/>
    </source>
</evidence>
<keyword evidence="5 6" id="KW-0472">Membrane</keyword>
<dbReference type="PANTHER" id="PTHR32191">
    <property type="entry name" value="TETRASPANIN-8-RELATED"/>
    <property type="match status" value="1"/>
</dbReference>
<name>A0A3S4PW37_9MAGN</name>
<comment type="subcellular location">
    <subcellularLocation>
        <location evidence="1">Membrane</location>
        <topology evidence="1">Multi-pass membrane protein</topology>
    </subcellularLocation>
</comment>